<dbReference type="Pfam" id="PF00378">
    <property type="entry name" value="ECH_1"/>
    <property type="match status" value="1"/>
</dbReference>
<evidence type="ECO:0000256" key="1">
    <source>
        <dbReference type="ARBA" id="ARBA00005254"/>
    </source>
</evidence>
<sequence length="262" mass="28204">MAGSLIEDRPADGVLRLTISNPEKGGALDHEILAAITTALEPEPDGVRCILLTGTGRHFSSGYDIGNIPQDVFAVEAERLVAHPFADALRTLDDTDVPVVAAVNGPAIGGGLELALACDLRVCGERARFGMPPAKLGVVYSHTGLQRFVDAIGVPRTRELFLGGRRIGAQTALDWGLVNELVSDEELESVALGWATEIAGNAPLSVRGTKRVLRELRRAQVTLDPEIERELLALRKACFASADLQEGVRAFAEKREPRWQGR</sequence>
<proteinExistence type="inferred from homology"/>
<reference evidence="3" key="1">
    <citation type="submission" date="2020-05" db="EMBL/GenBank/DDBJ databases">
        <authorList>
            <person name="Chiriac C."/>
            <person name="Salcher M."/>
            <person name="Ghai R."/>
            <person name="Kavagutti S V."/>
        </authorList>
    </citation>
    <scope>NUCLEOTIDE SEQUENCE</scope>
</reference>
<dbReference type="GO" id="GO:0016829">
    <property type="term" value="F:lyase activity"/>
    <property type="evidence" value="ECO:0007669"/>
    <property type="project" value="UniProtKB-KW"/>
</dbReference>
<evidence type="ECO:0000256" key="2">
    <source>
        <dbReference type="ARBA" id="ARBA00023239"/>
    </source>
</evidence>
<dbReference type="PROSITE" id="PS00166">
    <property type="entry name" value="ENOYL_COA_HYDRATASE"/>
    <property type="match status" value="1"/>
</dbReference>
<keyword evidence="2" id="KW-0456">Lyase</keyword>
<dbReference type="InterPro" id="IPR001753">
    <property type="entry name" value="Enoyl-CoA_hydra/iso"/>
</dbReference>
<dbReference type="SUPFAM" id="SSF52096">
    <property type="entry name" value="ClpP/crotonase"/>
    <property type="match status" value="1"/>
</dbReference>
<dbReference type="PANTHER" id="PTHR11941:SF54">
    <property type="entry name" value="ENOYL-COA HYDRATASE, MITOCHONDRIAL"/>
    <property type="match status" value="1"/>
</dbReference>
<organism evidence="3">
    <name type="scientific">freshwater metagenome</name>
    <dbReference type="NCBI Taxonomy" id="449393"/>
    <lineage>
        <taxon>unclassified sequences</taxon>
        <taxon>metagenomes</taxon>
        <taxon>ecological metagenomes</taxon>
    </lineage>
</organism>
<dbReference type="PANTHER" id="PTHR11941">
    <property type="entry name" value="ENOYL-COA HYDRATASE-RELATED"/>
    <property type="match status" value="1"/>
</dbReference>
<dbReference type="CDD" id="cd06558">
    <property type="entry name" value="crotonase-like"/>
    <property type="match status" value="1"/>
</dbReference>
<dbReference type="InterPro" id="IPR018376">
    <property type="entry name" value="Enoyl-CoA_hyd/isom_CS"/>
</dbReference>
<comment type="similarity">
    <text evidence="1">Belongs to the enoyl-CoA hydratase/isomerase family.</text>
</comment>
<dbReference type="EMBL" id="CAFBLQ010000112">
    <property type="protein sequence ID" value="CAB4876691.1"/>
    <property type="molecule type" value="Genomic_DNA"/>
</dbReference>
<dbReference type="InterPro" id="IPR029045">
    <property type="entry name" value="ClpP/crotonase-like_dom_sf"/>
</dbReference>
<accession>A0A6J7E1P0</accession>
<dbReference type="Gene3D" id="1.10.12.10">
    <property type="entry name" value="Lyase 2-enoyl-coa Hydratase, Chain A, domain 2"/>
    <property type="match status" value="1"/>
</dbReference>
<gene>
    <name evidence="3" type="ORF">UFOPK3423_01044</name>
</gene>
<dbReference type="GO" id="GO:0006635">
    <property type="term" value="P:fatty acid beta-oxidation"/>
    <property type="evidence" value="ECO:0007669"/>
    <property type="project" value="TreeGrafter"/>
</dbReference>
<protein>
    <submittedName>
        <fullName evidence="3">Unannotated protein</fullName>
    </submittedName>
</protein>
<dbReference type="InterPro" id="IPR014748">
    <property type="entry name" value="Enoyl-CoA_hydra_C"/>
</dbReference>
<evidence type="ECO:0000313" key="3">
    <source>
        <dbReference type="EMBL" id="CAB4876691.1"/>
    </source>
</evidence>
<dbReference type="Gene3D" id="3.90.226.10">
    <property type="entry name" value="2-enoyl-CoA Hydratase, Chain A, domain 1"/>
    <property type="match status" value="1"/>
</dbReference>
<name>A0A6J7E1P0_9ZZZZ</name>
<dbReference type="AlphaFoldDB" id="A0A6J7E1P0"/>